<dbReference type="InterPro" id="IPR000326">
    <property type="entry name" value="PAP2/HPO"/>
</dbReference>
<dbReference type="PANTHER" id="PTHR14969">
    <property type="entry name" value="SPHINGOSINE-1-PHOSPHATE PHOSPHOHYDROLASE"/>
    <property type="match status" value="1"/>
</dbReference>
<sequence length="236" mass="26592">MNGKGSLSAWLHLLLTVVGLSCCLFFFFPAQAQNPDIQLLRDINLHRPRYLDQTFLWITRSTIPLSVALPASYLIEGHIKHDTLSWLRGTDMVLSLAITGIVTEGLKWAIHRPRPYMTYPDIEHLQNDQDGSFPSGHTSLAFCTATSLTLLHARWYITVPAWTWACAVAYSRLDLGMHYPSDVLAGMVVGAGSAWAGFRLQQWWLHKQQKKQAAALTAFHPDPFLSMVIRNSNKSF</sequence>
<dbReference type="PROSITE" id="PS51257">
    <property type="entry name" value="PROKAR_LIPOPROTEIN"/>
    <property type="match status" value="1"/>
</dbReference>
<dbReference type="SUPFAM" id="SSF48317">
    <property type="entry name" value="Acid phosphatase/Vanadium-dependent haloperoxidase"/>
    <property type="match status" value="1"/>
</dbReference>
<keyword evidence="3" id="KW-1185">Reference proteome</keyword>
<evidence type="ECO:0000313" key="2">
    <source>
        <dbReference type="EMBL" id="PJJ75333.1"/>
    </source>
</evidence>
<protein>
    <submittedName>
        <fullName evidence="2">Undecaprenyl-diphosphatase</fullName>
    </submittedName>
</protein>
<name>A0A2M9CTX0_9BACT</name>
<dbReference type="EMBL" id="PGFG01000001">
    <property type="protein sequence ID" value="PJJ75333.1"/>
    <property type="molecule type" value="Genomic_DNA"/>
</dbReference>
<feature type="domain" description="Phosphatidic acid phosphatase type 2/haloperoxidase" evidence="1">
    <location>
        <begin position="90"/>
        <end position="198"/>
    </location>
</feature>
<evidence type="ECO:0000313" key="3">
    <source>
        <dbReference type="Proteomes" id="UP000230000"/>
    </source>
</evidence>
<reference evidence="2 3" key="1">
    <citation type="submission" date="2017-11" db="EMBL/GenBank/DDBJ databases">
        <title>Genomic Encyclopedia of Archaeal and Bacterial Type Strains, Phase II (KMG-II): From Individual Species to Whole Genera.</title>
        <authorList>
            <person name="Goeker M."/>
        </authorList>
    </citation>
    <scope>NUCLEOTIDE SEQUENCE [LARGE SCALE GENOMIC DNA]</scope>
    <source>
        <strain evidence="2 3">DSM 27268</strain>
    </source>
</reference>
<proteinExistence type="predicted"/>
<dbReference type="PANTHER" id="PTHR14969:SF13">
    <property type="entry name" value="AT30094P"/>
    <property type="match status" value="1"/>
</dbReference>
<gene>
    <name evidence="2" type="ORF">BXY57_0907</name>
</gene>
<dbReference type="AlphaFoldDB" id="A0A2M9CTX0"/>
<dbReference type="Gene3D" id="1.20.144.10">
    <property type="entry name" value="Phosphatidic acid phosphatase type 2/haloperoxidase"/>
    <property type="match status" value="1"/>
</dbReference>
<comment type="caution">
    <text evidence="2">The sequence shown here is derived from an EMBL/GenBank/DDBJ whole genome shotgun (WGS) entry which is preliminary data.</text>
</comment>
<dbReference type="CDD" id="cd01610">
    <property type="entry name" value="PAP2_like"/>
    <property type="match status" value="1"/>
</dbReference>
<dbReference type="InterPro" id="IPR036938">
    <property type="entry name" value="PAP2/HPO_sf"/>
</dbReference>
<dbReference type="Proteomes" id="UP000230000">
    <property type="component" value="Unassembled WGS sequence"/>
</dbReference>
<dbReference type="Pfam" id="PF01569">
    <property type="entry name" value="PAP2"/>
    <property type="match status" value="1"/>
</dbReference>
<accession>A0A2M9CTX0</accession>
<evidence type="ECO:0000259" key="1">
    <source>
        <dbReference type="SMART" id="SM00014"/>
    </source>
</evidence>
<organism evidence="2 3">
    <name type="scientific">Thermoflavifilum aggregans</name>
    <dbReference type="NCBI Taxonomy" id="454188"/>
    <lineage>
        <taxon>Bacteria</taxon>
        <taxon>Pseudomonadati</taxon>
        <taxon>Bacteroidota</taxon>
        <taxon>Chitinophagia</taxon>
        <taxon>Chitinophagales</taxon>
        <taxon>Chitinophagaceae</taxon>
        <taxon>Thermoflavifilum</taxon>
    </lineage>
</organism>
<dbReference type="SMART" id="SM00014">
    <property type="entry name" value="acidPPc"/>
    <property type="match status" value="1"/>
</dbReference>